<comment type="similarity">
    <text evidence="1">Belongs to the eukaryotic ribosomal protein eL31 family.</text>
</comment>
<evidence type="ECO:0000256" key="3">
    <source>
        <dbReference type="ARBA" id="ARBA00023274"/>
    </source>
</evidence>
<keyword evidence="2" id="KW-0689">Ribosomal protein</keyword>
<feature type="region of interest" description="Disordered" evidence="4">
    <location>
        <begin position="71"/>
        <end position="93"/>
    </location>
</feature>
<sequence>MEMKMEMVQTVRIISPALLAVLFLAYSMALVMAQYLSRAITQSHTSQMKYPSLQLSMTMYMMLKGMTSTATRRSVTAREQISPAELTPEKKGAEKKSWSTINEVVTREYTINIHKHIHGMGSKNRIPQGIQRNPEICQEGTPDMRLLTQSPPGSNHLQMLPRELSASQEEVPVLLLKEHRFYQSSVAEIDSSQEESNLIGPTQPAGSTGFLQFGSSQPGPRAKAKALRAALQERPVCGKPQPN</sequence>
<dbReference type="EMBL" id="MKHE01000026">
    <property type="protein sequence ID" value="OWK01863.1"/>
    <property type="molecule type" value="Genomic_DNA"/>
</dbReference>
<dbReference type="GO" id="GO:1990904">
    <property type="term" value="C:ribonucleoprotein complex"/>
    <property type="evidence" value="ECO:0007669"/>
    <property type="project" value="UniProtKB-KW"/>
</dbReference>
<dbReference type="GO" id="GO:0005840">
    <property type="term" value="C:ribosome"/>
    <property type="evidence" value="ECO:0007669"/>
    <property type="project" value="UniProtKB-KW"/>
</dbReference>
<feature type="compositionally biased region" description="Polar residues" evidence="4">
    <location>
        <begin position="194"/>
        <end position="218"/>
    </location>
</feature>
<dbReference type="Pfam" id="PF01198">
    <property type="entry name" value="Ribosomal_L31e"/>
    <property type="match status" value="1"/>
</dbReference>
<evidence type="ECO:0000256" key="4">
    <source>
        <dbReference type="SAM" id="MobiDB-lite"/>
    </source>
</evidence>
<organism evidence="5 6">
    <name type="scientific">Cervus elaphus hippelaphus</name>
    <name type="common">European red deer</name>
    <dbReference type="NCBI Taxonomy" id="46360"/>
    <lineage>
        <taxon>Eukaryota</taxon>
        <taxon>Metazoa</taxon>
        <taxon>Chordata</taxon>
        <taxon>Craniata</taxon>
        <taxon>Vertebrata</taxon>
        <taxon>Euteleostomi</taxon>
        <taxon>Mammalia</taxon>
        <taxon>Eutheria</taxon>
        <taxon>Laurasiatheria</taxon>
        <taxon>Artiodactyla</taxon>
        <taxon>Ruminantia</taxon>
        <taxon>Pecora</taxon>
        <taxon>Cervidae</taxon>
        <taxon>Cervinae</taxon>
        <taxon>Cervus</taxon>
    </lineage>
</organism>
<evidence type="ECO:0000313" key="5">
    <source>
        <dbReference type="EMBL" id="OWK01863.1"/>
    </source>
</evidence>
<dbReference type="GO" id="GO:0006412">
    <property type="term" value="P:translation"/>
    <property type="evidence" value="ECO:0007669"/>
    <property type="project" value="InterPro"/>
</dbReference>
<dbReference type="InterPro" id="IPR000054">
    <property type="entry name" value="Ribosomal_eL31"/>
</dbReference>
<proteinExistence type="inferred from homology"/>
<dbReference type="GO" id="GO:0003735">
    <property type="term" value="F:structural constituent of ribosome"/>
    <property type="evidence" value="ECO:0007669"/>
    <property type="project" value="InterPro"/>
</dbReference>
<evidence type="ECO:0000313" key="6">
    <source>
        <dbReference type="Proteomes" id="UP000242450"/>
    </source>
</evidence>
<dbReference type="SUPFAM" id="SSF54575">
    <property type="entry name" value="Ribosomal protein L31e"/>
    <property type="match status" value="1"/>
</dbReference>
<dbReference type="Proteomes" id="UP000242450">
    <property type="component" value="Chromosome 26"/>
</dbReference>
<reference evidence="5 6" key="1">
    <citation type="journal article" date="2018" name="Mol. Genet. Genomics">
        <title>The red deer Cervus elaphus genome CerEla1.0: sequencing, annotating, genes, and chromosomes.</title>
        <authorList>
            <person name="Bana N.A."/>
            <person name="Nyiri A."/>
            <person name="Nagy J."/>
            <person name="Frank K."/>
            <person name="Nagy T."/>
            <person name="Steger V."/>
            <person name="Schiller M."/>
            <person name="Lakatos P."/>
            <person name="Sugar L."/>
            <person name="Horn P."/>
            <person name="Barta E."/>
            <person name="Orosz L."/>
        </authorList>
    </citation>
    <scope>NUCLEOTIDE SEQUENCE [LARGE SCALE GENOMIC DNA]</scope>
    <source>
        <strain evidence="5">Hungarian</strain>
    </source>
</reference>
<keyword evidence="6" id="KW-1185">Reference proteome</keyword>
<protein>
    <submittedName>
        <fullName evidence="5">Uncharacterized protein</fullName>
    </submittedName>
</protein>
<dbReference type="SMART" id="SM01380">
    <property type="entry name" value="Ribosomal_L31e"/>
    <property type="match status" value="1"/>
</dbReference>
<dbReference type="Gene3D" id="3.10.440.10">
    <property type="match status" value="1"/>
</dbReference>
<dbReference type="AlphaFoldDB" id="A0A212C797"/>
<feature type="region of interest" description="Disordered" evidence="4">
    <location>
        <begin position="189"/>
        <end position="243"/>
    </location>
</feature>
<gene>
    <name evidence="5" type="ORF">Celaphus_00018961</name>
</gene>
<evidence type="ECO:0000256" key="2">
    <source>
        <dbReference type="ARBA" id="ARBA00022980"/>
    </source>
</evidence>
<keyword evidence="3" id="KW-0687">Ribonucleoprotein</keyword>
<evidence type="ECO:0000256" key="1">
    <source>
        <dbReference type="ARBA" id="ARBA00010808"/>
    </source>
</evidence>
<dbReference type="InterPro" id="IPR023621">
    <property type="entry name" value="Ribosomal_eL31_dom_sf"/>
</dbReference>
<comment type="caution">
    <text evidence="5">The sequence shown here is derived from an EMBL/GenBank/DDBJ whole genome shotgun (WGS) entry which is preliminary data.</text>
</comment>
<accession>A0A212C797</accession>
<name>A0A212C797_CEREH</name>